<sequence length="617" mass="67709">MTVREQQEQSLIEDYALVGDLHTVALVSRRGSVDWLCLPRFDSGACFAALLGGEQHGHWQIAPTAEVLSCTRSYRGETLVLDTEMTTSTGTVRLTDAMPPRDVCVDLVRMVEVLDGEVELELRWTVRYDYGSVVPWVRHLGLHGPGDDGDERIEAIAGPDAVVLRGSVLPAPVDSEQVHAVTFTLRAGERMSWSMQWFSSVDERPPAVDVAARIRDTLDFWEGWSAHGSYSGPYRDAVHRSLLTLKALTYAPSGGIVAAPTTSLPEVLGGERNWDYRYCWLRDATLTLTALAGDGYLEEAAAWREWLLRAIAGSPTNLQILYGVMGERQHPEWEATWLPGYGASSPVRIGNAAAGQLQLDVYGEVMEALYLARVKGLDDSELAWSLQRALIEHLAGIWQSEDQGIWEVRGPARHFTHSRVMVWVAFDRAVRTVEEFGVEGPVDRWREIRDAVHAEVCDQGWNSEVGAFTQYYGGTELDAAVLLIPSVGFLSGDDERVVSTVDAIGRSLRHGDVVDRYTTGETQGGDGLSGKEGAFLACSFWFVDALVLTGRADEGRAMFENLLLLANDVGLLAEEYDPVARRLLGNFPQAFSHLALVNSALLLDGPGPRARVSAAGA</sequence>
<protein>
    <submittedName>
        <fullName evidence="3">Glycoside hydrolase family 15 protein</fullName>
    </submittedName>
</protein>
<dbReference type="RefSeq" id="WP_265382683.1">
    <property type="nucleotide sequence ID" value="NZ_CP110615.1"/>
</dbReference>
<name>A0ABY6NZP7_9NOCA</name>
<dbReference type="SUPFAM" id="SSF48208">
    <property type="entry name" value="Six-hairpin glycosidases"/>
    <property type="match status" value="1"/>
</dbReference>
<accession>A0ABY6NZP7</accession>
<evidence type="ECO:0000313" key="4">
    <source>
        <dbReference type="Proteomes" id="UP001164965"/>
    </source>
</evidence>
<dbReference type="InterPro" id="IPR012341">
    <property type="entry name" value="6hp_glycosidase-like_sf"/>
</dbReference>
<proteinExistence type="predicted"/>
<feature type="domain" description="GH15-like" evidence="1">
    <location>
        <begin position="232"/>
        <end position="600"/>
    </location>
</feature>
<keyword evidence="3" id="KW-0378">Hydrolase</keyword>
<keyword evidence="4" id="KW-1185">Reference proteome</keyword>
<dbReference type="Pfam" id="PF19291">
    <property type="entry name" value="TREH_N"/>
    <property type="match status" value="1"/>
</dbReference>
<dbReference type="Pfam" id="PF00723">
    <property type="entry name" value="Glyco_hydro_15"/>
    <property type="match status" value="1"/>
</dbReference>
<dbReference type="Gene3D" id="1.50.10.10">
    <property type="match status" value="1"/>
</dbReference>
<evidence type="ECO:0000259" key="2">
    <source>
        <dbReference type="Pfam" id="PF19291"/>
    </source>
</evidence>
<dbReference type="InterPro" id="IPR008928">
    <property type="entry name" value="6-hairpin_glycosidase_sf"/>
</dbReference>
<dbReference type="InterPro" id="IPR045582">
    <property type="entry name" value="Trehalase-like_N"/>
</dbReference>
<evidence type="ECO:0000259" key="1">
    <source>
        <dbReference type="Pfam" id="PF00723"/>
    </source>
</evidence>
<evidence type="ECO:0000313" key="3">
    <source>
        <dbReference type="EMBL" id="UZJ24576.1"/>
    </source>
</evidence>
<dbReference type="EMBL" id="CP110615">
    <property type="protein sequence ID" value="UZJ24576.1"/>
    <property type="molecule type" value="Genomic_DNA"/>
</dbReference>
<organism evidence="3 4">
    <name type="scientific">Rhodococcus antarcticus</name>
    <dbReference type="NCBI Taxonomy" id="2987751"/>
    <lineage>
        <taxon>Bacteria</taxon>
        <taxon>Bacillati</taxon>
        <taxon>Actinomycetota</taxon>
        <taxon>Actinomycetes</taxon>
        <taxon>Mycobacteriales</taxon>
        <taxon>Nocardiaceae</taxon>
        <taxon>Rhodococcus</taxon>
    </lineage>
</organism>
<dbReference type="Proteomes" id="UP001164965">
    <property type="component" value="Chromosome"/>
</dbReference>
<reference evidence="3" key="1">
    <citation type="submission" date="2022-10" db="EMBL/GenBank/DDBJ databases">
        <title>Rhodococcus sp.75.</title>
        <authorList>
            <person name="Sun M."/>
        </authorList>
    </citation>
    <scope>NUCLEOTIDE SEQUENCE</scope>
    <source>
        <strain evidence="3">75</strain>
    </source>
</reference>
<feature type="domain" description="Trehalase-like N-terminal" evidence="2">
    <location>
        <begin position="9"/>
        <end position="133"/>
    </location>
</feature>
<dbReference type="PANTHER" id="PTHR31616:SF0">
    <property type="entry name" value="GLUCAN 1,4-ALPHA-GLUCOSIDASE"/>
    <property type="match status" value="1"/>
</dbReference>
<gene>
    <name evidence="3" type="ORF">RHODO2019_15835</name>
</gene>
<dbReference type="InterPro" id="IPR011613">
    <property type="entry name" value="GH15-like"/>
</dbReference>
<dbReference type="PANTHER" id="PTHR31616">
    <property type="entry name" value="TREHALASE"/>
    <property type="match status" value="1"/>
</dbReference>
<dbReference type="GO" id="GO:0016787">
    <property type="term" value="F:hydrolase activity"/>
    <property type="evidence" value="ECO:0007669"/>
    <property type="project" value="UniProtKB-KW"/>
</dbReference>